<sequence>MDNSEPESEMPPLLQEDQCSTTGRESPIVQEDVKHDRSSTVEIETEKTELAKEDSAVGDSGSSSGQTEEGSSGKDLSTSVSLQPPRVPAEGLGATSMSFTNGHRMEEVDIPGEPPQSRLSTSHNISASFLSKLACFKYIYFPFMHSFKYENSCHDRMCSLPCYCWAVFASLLCTQHK</sequence>
<organism evidence="2 3">
    <name type="scientific">Coregonus suidteri</name>
    <dbReference type="NCBI Taxonomy" id="861788"/>
    <lineage>
        <taxon>Eukaryota</taxon>
        <taxon>Metazoa</taxon>
        <taxon>Chordata</taxon>
        <taxon>Craniata</taxon>
        <taxon>Vertebrata</taxon>
        <taxon>Euteleostomi</taxon>
        <taxon>Actinopterygii</taxon>
        <taxon>Neopterygii</taxon>
        <taxon>Teleostei</taxon>
        <taxon>Protacanthopterygii</taxon>
        <taxon>Salmoniformes</taxon>
        <taxon>Salmonidae</taxon>
        <taxon>Coregoninae</taxon>
        <taxon>Coregonus</taxon>
    </lineage>
</organism>
<feature type="compositionally biased region" description="Low complexity" evidence="1">
    <location>
        <begin position="58"/>
        <end position="70"/>
    </location>
</feature>
<dbReference type="AlphaFoldDB" id="A0AAN8R2M4"/>
<keyword evidence="3" id="KW-1185">Reference proteome</keyword>
<evidence type="ECO:0000313" key="3">
    <source>
        <dbReference type="Proteomes" id="UP001356427"/>
    </source>
</evidence>
<proteinExistence type="predicted"/>
<gene>
    <name evidence="2" type="ORF">J4Q44_G00069810</name>
</gene>
<feature type="region of interest" description="Disordered" evidence="1">
    <location>
        <begin position="1"/>
        <end position="97"/>
    </location>
</feature>
<evidence type="ECO:0000256" key="1">
    <source>
        <dbReference type="SAM" id="MobiDB-lite"/>
    </source>
</evidence>
<evidence type="ECO:0000313" key="2">
    <source>
        <dbReference type="EMBL" id="KAK6322189.1"/>
    </source>
</evidence>
<dbReference type="EMBL" id="JAGTTL010000005">
    <property type="protein sequence ID" value="KAK6322189.1"/>
    <property type="molecule type" value="Genomic_DNA"/>
</dbReference>
<protein>
    <submittedName>
        <fullName evidence="2">Uncharacterized protein</fullName>
    </submittedName>
</protein>
<name>A0AAN8R2M4_9TELE</name>
<comment type="caution">
    <text evidence="2">The sequence shown here is derived from an EMBL/GenBank/DDBJ whole genome shotgun (WGS) entry which is preliminary data.</text>
</comment>
<dbReference type="Proteomes" id="UP001356427">
    <property type="component" value="Unassembled WGS sequence"/>
</dbReference>
<reference evidence="2 3" key="1">
    <citation type="submission" date="2021-04" db="EMBL/GenBank/DDBJ databases">
        <authorList>
            <person name="De Guttry C."/>
            <person name="Zahm M."/>
            <person name="Klopp C."/>
            <person name="Cabau C."/>
            <person name="Louis A."/>
            <person name="Berthelot C."/>
            <person name="Parey E."/>
            <person name="Roest Crollius H."/>
            <person name="Montfort J."/>
            <person name="Robinson-Rechavi M."/>
            <person name="Bucao C."/>
            <person name="Bouchez O."/>
            <person name="Gislard M."/>
            <person name="Lluch J."/>
            <person name="Milhes M."/>
            <person name="Lampietro C."/>
            <person name="Lopez Roques C."/>
            <person name="Donnadieu C."/>
            <person name="Braasch I."/>
            <person name="Desvignes T."/>
            <person name="Postlethwait J."/>
            <person name="Bobe J."/>
            <person name="Wedekind C."/>
            <person name="Guiguen Y."/>
        </authorList>
    </citation>
    <scope>NUCLEOTIDE SEQUENCE [LARGE SCALE GENOMIC DNA]</scope>
    <source>
        <strain evidence="2">Cs_M1</strain>
        <tissue evidence="2">Blood</tissue>
    </source>
</reference>
<accession>A0AAN8R2M4</accession>
<feature type="compositionally biased region" description="Basic and acidic residues" evidence="1">
    <location>
        <begin position="31"/>
        <end position="55"/>
    </location>
</feature>